<protein>
    <recommendedName>
        <fullName evidence="1">Co-chaperone DjlA N-terminal domain-containing protein</fullName>
    </recommendedName>
</protein>
<evidence type="ECO:0000313" key="2">
    <source>
        <dbReference type="EMBL" id="RBN50061.1"/>
    </source>
</evidence>
<accession>A0A366AZI1</accession>
<dbReference type="Proteomes" id="UP000253676">
    <property type="component" value="Unassembled WGS sequence"/>
</dbReference>
<dbReference type="CDD" id="cd07176">
    <property type="entry name" value="terB"/>
    <property type="match status" value="1"/>
</dbReference>
<comment type="caution">
    <text evidence="2">The sequence shown here is derived from an EMBL/GenBank/DDBJ whole genome shotgun (WGS) entry which is preliminary data.</text>
</comment>
<keyword evidence="3" id="KW-1185">Reference proteome</keyword>
<evidence type="ECO:0000259" key="1">
    <source>
        <dbReference type="Pfam" id="PF05099"/>
    </source>
</evidence>
<name>A0A366AZI1_9FLAO</name>
<organism evidence="2 3">
    <name type="scientific">Flavobacterium psychrolimnae</name>
    <dbReference type="NCBI Taxonomy" id="249351"/>
    <lineage>
        <taxon>Bacteria</taxon>
        <taxon>Pseudomonadati</taxon>
        <taxon>Bacteroidota</taxon>
        <taxon>Flavobacteriia</taxon>
        <taxon>Flavobacteriales</taxon>
        <taxon>Flavobacteriaceae</taxon>
        <taxon>Flavobacterium</taxon>
    </lineage>
</organism>
<reference evidence="2 3" key="1">
    <citation type="submission" date="2018-07" db="EMBL/GenBank/DDBJ databases">
        <title>Complete genome sequence of Flavobacterium psychrolimnae LMG 22018.</title>
        <authorList>
            <person name="Kim D.-U."/>
        </authorList>
    </citation>
    <scope>NUCLEOTIDE SEQUENCE [LARGE SCALE GENOMIC DNA]</scope>
    <source>
        <strain evidence="2 3">LMG 22018</strain>
    </source>
</reference>
<dbReference type="EMBL" id="QNUX01000008">
    <property type="protein sequence ID" value="RBN50061.1"/>
    <property type="molecule type" value="Genomic_DNA"/>
</dbReference>
<dbReference type="Pfam" id="PF05099">
    <property type="entry name" value="TerB"/>
    <property type="match status" value="1"/>
</dbReference>
<dbReference type="InterPro" id="IPR007791">
    <property type="entry name" value="DjlA_N"/>
</dbReference>
<feature type="domain" description="Co-chaperone DjlA N-terminal" evidence="1">
    <location>
        <begin position="21"/>
        <end position="127"/>
    </location>
</feature>
<dbReference type="InterPro" id="IPR029024">
    <property type="entry name" value="TerB-like"/>
</dbReference>
<dbReference type="SUPFAM" id="SSF158682">
    <property type="entry name" value="TerB-like"/>
    <property type="match status" value="1"/>
</dbReference>
<dbReference type="RefSeq" id="WP_113635520.1">
    <property type="nucleotide sequence ID" value="NZ_QNUX01000008.1"/>
</dbReference>
<evidence type="ECO:0000313" key="3">
    <source>
        <dbReference type="Proteomes" id="UP000253676"/>
    </source>
</evidence>
<dbReference type="AlphaFoldDB" id="A0A366AZI1"/>
<proteinExistence type="predicted"/>
<sequence length="147" mass="16381">MSSFENNNNSQNTVNSELEAWVGILYSCISADNQITDSETATLSRVLSSKQKFVGTDIAPLYRKAFNVRAELGQLKYISACSEWIKGEDKETVFALALEVLLADGTLEKEEKNVIEVLSNQLDIEKEMTSKIIEVIFLKNKGNIKGI</sequence>
<dbReference type="Gene3D" id="1.10.3680.10">
    <property type="entry name" value="TerB-like"/>
    <property type="match status" value="1"/>
</dbReference>
<gene>
    <name evidence="2" type="ORF">DR980_09655</name>
</gene>
<dbReference type="OrthoDB" id="893626at2"/>